<sequence length="304" mass="35654">MKNHLTSSFDYSLLDVETSDFLYEKENILIGIQSRYSREVGKVFFEAQQKLSNKGNGTFEKWYSSIGFKKQNVNNYINIYKNVQSLDEPSAEIFDSLPKSLQNEMSKPSSNQELNQKVFDGDITTHKQYKELEKQLKAKDKQIDNLSDVINDMSVQQPEVVEKEIVIEKIPDDYNYFKGNYEATKKNYEFFKEQNSQLRDEIKSLEDAIKRAPSHEEVNSLQEQLSAKQERESSINKIYEFQEAIEKFTHDHSSILYSNDLNRMETDRELLISFEDSINHLIEWAEEVKKELPNKNIIEGELLK</sequence>
<evidence type="ECO:0008006" key="4">
    <source>
        <dbReference type="Google" id="ProtNLM"/>
    </source>
</evidence>
<feature type="coiled-coil region" evidence="1">
    <location>
        <begin position="181"/>
        <end position="208"/>
    </location>
</feature>
<keyword evidence="3" id="KW-1185">Reference proteome</keyword>
<gene>
    <name evidence="2" type="ORF">P7H46_12270</name>
</gene>
<dbReference type="Proteomes" id="UP001269061">
    <property type="component" value="Unassembled WGS sequence"/>
</dbReference>
<organism evidence="2 3">
    <name type="scientific">Enterococcus pseudoavium</name>
    <dbReference type="NCBI Taxonomy" id="44007"/>
    <lineage>
        <taxon>Bacteria</taxon>
        <taxon>Bacillati</taxon>
        <taxon>Bacillota</taxon>
        <taxon>Bacilli</taxon>
        <taxon>Lactobacillales</taxon>
        <taxon>Enterococcaceae</taxon>
        <taxon>Enterococcus</taxon>
    </lineage>
</organism>
<evidence type="ECO:0000313" key="2">
    <source>
        <dbReference type="EMBL" id="MDT2771595.1"/>
    </source>
</evidence>
<proteinExistence type="predicted"/>
<keyword evidence="1" id="KW-0175">Coiled coil</keyword>
<comment type="caution">
    <text evidence="2">The sequence shown here is derived from an EMBL/GenBank/DDBJ whole genome shotgun (WGS) entry which is preliminary data.</text>
</comment>
<name>A0ABU3FLG9_9ENTE</name>
<dbReference type="RefSeq" id="WP_311816100.1">
    <property type="nucleotide sequence ID" value="NZ_JARQAZ010000011.1"/>
</dbReference>
<accession>A0ABU3FLG9</accession>
<reference evidence="2 3" key="1">
    <citation type="submission" date="2023-03" db="EMBL/GenBank/DDBJ databases">
        <authorList>
            <person name="Shen W."/>
            <person name="Cai J."/>
        </authorList>
    </citation>
    <scope>NUCLEOTIDE SEQUENCE [LARGE SCALE GENOMIC DNA]</scope>
    <source>
        <strain evidence="2 3">Y59</strain>
    </source>
</reference>
<dbReference type="EMBL" id="JARQAZ010000011">
    <property type="protein sequence ID" value="MDT2771595.1"/>
    <property type="molecule type" value="Genomic_DNA"/>
</dbReference>
<evidence type="ECO:0000256" key="1">
    <source>
        <dbReference type="SAM" id="Coils"/>
    </source>
</evidence>
<evidence type="ECO:0000313" key="3">
    <source>
        <dbReference type="Proteomes" id="UP001269061"/>
    </source>
</evidence>
<protein>
    <recommendedName>
        <fullName evidence="4">DUF3102 domain-containing protein</fullName>
    </recommendedName>
</protein>